<gene>
    <name evidence="2" type="ORF">JF544_06045</name>
</gene>
<reference evidence="2 3" key="1">
    <citation type="submission" date="2020-12" db="EMBL/GenBank/DDBJ databases">
        <title>Oil enriched cultivation method for isolating marine PHA-producing bacteria.</title>
        <authorList>
            <person name="Zheng W."/>
            <person name="Yu S."/>
            <person name="Huang Y."/>
        </authorList>
    </citation>
    <scope>NUCLEOTIDE SEQUENCE [LARGE SCALE GENOMIC DNA]</scope>
    <source>
        <strain evidence="2 3">SY-2-6</strain>
    </source>
</reference>
<feature type="transmembrane region" description="Helical" evidence="1">
    <location>
        <begin position="63"/>
        <end position="86"/>
    </location>
</feature>
<keyword evidence="3" id="KW-1185">Reference proteome</keyword>
<dbReference type="EMBL" id="JAEKJY010000001">
    <property type="protein sequence ID" value="MBN8234800.1"/>
    <property type="molecule type" value="Genomic_DNA"/>
</dbReference>
<dbReference type="Proteomes" id="UP000663970">
    <property type="component" value="Unassembled WGS sequence"/>
</dbReference>
<dbReference type="PANTHER" id="PTHR37692">
    <property type="entry name" value="HYPOTHETICAL MEMBRANE SPANNING PROTEIN"/>
    <property type="match status" value="1"/>
</dbReference>
<feature type="transmembrane region" description="Helical" evidence="1">
    <location>
        <begin position="98"/>
        <end position="116"/>
    </location>
</feature>
<protein>
    <submittedName>
        <fullName evidence="2">DUF420 domain-containing protein</fullName>
    </submittedName>
</protein>
<feature type="transmembrane region" description="Helical" evidence="1">
    <location>
        <begin position="30"/>
        <end position="51"/>
    </location>
</feature>
<dbReference type="PANTHER" id="PTHR37692:SF1">
    <property type="entry name" value="DUF420 DOMAIN-CONTAINING PROTEIN"/>
    <property type="match status" value="1"/>
</dbReference>
<feature type="transmembrane region" description="Helical" evidence="1">
    <location>
        <begin position="136"/>
        <end position="158"/>
    </location>
</feature>
<name>A0ABS3DTY4_9BACI</name>
<evidence type="ECO:0000313" key="2">
    <source>
        <dbReference type="EMBL" id="MBN8234800.1"/>
    </source>
</evidence>
<keyword evidence="1" id="KW-0472">Membrane</keyword>
<dbReference type="Pfam" id="PF04238">
    <property type="entry name" value="DUF420"/>
    <property type="match status" value="1"/>
</dbReference>
<feature type="transmembrane region" description="Helical" evidence="1">
    <location>
        <begin position="178"/>
        <end position="196"/>
    </location>
</feature>
<evidence type="ECO:0000256" key="1">
    <source>
        <dbReference type="SAM" id="Phobius"/>
    </source>
</evidence>
<organism evidence="2 3">
    <name type="scientific">Halobacillus kuroshimensis</name>
    <dbReference type="NCBI Taxonomy" id="302481"/>
    <lineage>
        <taxon>Bacteria</taxon>
        <taxon>Bacillati</taxon>
        <taxon>Bacillota</taxon>
        <taxon>Bacilli</taxon>
        <taxon>Bacillales</taxon>
        <taxon>Bacillaceae</taxon>
        <taxon>Halobacillus</taxon>
    </lineage>
</organism>
<evidence type="ECO:0000313" key="3">
    <source>
        <dbReference type="Proteomes" id="UP000663970"/>
    </source>
</evidence>
<keyword evidence="1" id="KW-1133">Transmembrane helix</keyword>
<sequence length="197" mass="22699">MIFKRIFYILFLQSIKRWGITLEIKKDFNYVPWVVGLSIAINLIVVALLFLPEIGSETSFDITLLPLLNAVFNSFTFVFLLAALFMIIRKNITWHKRFIFAAFTTTALFLVSYLTYHSMSESTSFGGEGLVAGIYYFILITHIVLAALIVPLALLTLFRGLAMKVDKHRRIARWTMPIWLYVSFTGVVVYLMISPYY</sequence>
<dbReference type="InterPro" id="IPR007352">
    <property type="entry name" value="DUF420"/>
</dbReference>
<keyword evidence="1" id="KW-0812">Transmembrane</keyword>
<accession>A0ABS3DTY4</accession>
<comment type="caution">
    <text evidence="2">The sequence shown here is derived from an EMBL/GenBank/DDBJ whole genome shotgun (WGS) entry which is preliminary data.</text>
</comment>
<proteinExistence type="predicted"/>